<dbReference type="Proteomes" id="UP000193884">
    <property type="component" value="Unassembled WGS sequence"/>
</dbReference>
<organism evidence="2 3">
    <name type="scientific">Bradyrhizobium canariense</name>
    <dbReference type="NCBI Taxonomy" id="255045"/>
    <lineage>
        <taxon>Bacteria</taxon>
        <taxon>Pseudomonadati</taxon>
        <taxon>Pseudomonadota</taxon>
        <taxon>Alphaproteobacteria</taxon>
        <taxon>Hyphomicrobiales</taxon>
        <taxon>Nitrobacteraceae</taxon>
        <taxon>Bradyrhizobium</taxon>
    </lineage>
</organism>
<reference evidence="2 3" key="1">
    <citation type="submission" date="2017-03" db="EMBL/GenBank/DDBJ databases">
        <title>Whole genome sequences of fourteen strains of Bradyrhizobium canariense and one strain of Bradyrhizobium japonicum isolated from Lupinus (Papilionoideae: Genisteae) species in Algeria.</title>
        <authorList>
            <person name="Crovadore J."/>
            <person name="Chekireb D."/>
            <person name="Brachmann A."/>
            <person name="Chablais R."/>
            <person name="Cochard B."/>
            <person name="Lefort F."/>
        </authorList>
    </citation>
    <scope>NUCLEOTIDE SEQUENCE [LARGE SCALE GENOMIC DNA]</scope>
    <source>
        <strain evidence="2 3">UBMAN05</strain>
    </source>
</reference>
<gene>
    <name evidence="2" type="ORF">BST63_19670</name>
</gene>
<evidence type="ECO:0000313" key="3">
    <source>
        <dbReference type="Proteomes" id="UP000193884"/>
    </source>
</evidence>
<proteinExistence type="predicted"/>
<name>A0ABX3X2Z7_9BRAD</name>
<keyword evidence="3" id="KW-1185">Reference proteome</keyword>
<evidence type="ECO:0000313" key="2">
    <source>
        <dbReference type="EMBL" id="OSJ27484.1"/>
    </source>
</evidence>
<accession>A0ABX3X2Z7</accession>
<evidence type="ECO:0000256" key="1">
    <source>
        <dbReference type="SAM" id="MobiDB-lite"/>
    </source>
</evidence>
<protein>
    <submittedName>
        <fullName evidence="2">Uncharacterized protein</fullName>
    </submittedName>
</protein>
<feature type="compositionally biased region" description="Acidic residues" evidence="1">
    <location>
        <begin position="7"/>
        <end position="16"/>
    </location>
</feature>
<feature type="region of interest" description="Disordered" evidence="1">
    <location>
        <begin position="1"/>
        <end position="27"/>
    </location>
</feature>
<sequence>MAANDNEVPDEADTESGEQPVLPNMDREMVDVSAKQLIWAVENKRARWIGNKLVKIWDGHAWVSPEERFGEVRHRASDKAEY</sequence>
<comment type="caution">
    <text evidence="2">The sequence shown here is derived from an EMBL/GenBank/DDBJ whole genome shotgun (WGS) entry which is preliminary data.</text>
</comment>
<dbReference type="EMBL" id="NAFK01000164">
    <property type="protein sequence ID" value="OSJ27484.1"/>
    <property type="molecule type" value="Genomic_DNA"/>
</dbReference>